<dbReference type="Gene3D" id="3.30.43.10">
    <property type="entry name" value="Uridine Diphospho-n-acetylenolpyruvylglucosamine Reductase, domain 2"/>
    <property type="match status" value="1"/>
</dbReference>
<dbReference type="EMBL" id="JROO01000015">
    <property type="protein sequence ID" value="KIH99141.1"/>
    <property type="molecule type" value="Genomic_DNA"/>
</dbReference>
<dbReference type="PANTHER" id="PTHR42973:SF39">
    <property type="entry name" value="FAD-BINDING PCMH-TYPE DOMAIN-CONTAINING PROTEIN"/>
    <property type="match status" value="1"/>
</dbReference>
<dbReference type="InterPro" id="IPR006094">
    <property type="entry name" value="Oxid_FAD_bind_N"/>
</dbReference>
<dbReference type="InterPro" id="IPR006093">
    <property type="entry name" value="Oxy_OxRdtase_FAD_BS"/>
</dbReference>
<keyword evidence="8" id="KW-1185">Reference proteome</keyword>
<dbReference type="PANTHER" id="PTHR42973">
    <property type="entry name" value="BINDING OXIDOREDUCTASE, PUTATIVE (AFU_ORTHOLOGUE AFUA_1G17690)-RELATED"/>
    <property type="match status" value="1"/>
</dbReference>
<dbReference type="Gene3D" id="3.40.462.20">
    <property type="match status" value="1"/>
</dbReference>
<keyword evidence="5" id="KW-0560">Oxidoreductase</keyword>
<dbReference type="GO" id="GO:0071949">
    <property type="term" value="F:FAD binding"/>
    <property type="evidence" value="ECO:0007669"/>
    <property type="project" value="InterPro"/>
</dbReference>
<dbReference type="Gene3D" id="3.30.465.10">
    <property type="match status" value="1"/>
</dbReference>
<evidence type="ECO:0000313" key="8">
    <source>
        <dbReference type="Proteomes" id="UP000031675"/>
    </source>
</evidence>
<dbReference type="GO" id="GO:0016491">
    <property type="term" value="F:oxidoreductase activity"/>
    <property type="evidence" value="ECO:0007669"/>
    <property type="project" value="UniProtKB-KW"/>
</dbReference>
<dbReference type="STRING" id="183763.LP52_09200"/>
<accession>A0A0C2JCJ0</accession>
<name>A0A0C2JCJ0_9ACTN</name>
<dbReference type="Pfam" id="PF01565">
    <property type="entry name" value="FAD_binding_4"/>
    <property type="match status" value="1"/>
</dbReference>
<keyword evidence="3" id="KW-0285">Flavoprotein</keyword>
<dbReference type="Proteomes" id="UP000031675">
    <property type="component" value="Unassembled WGS sequence"/>
</dbReference>
<sequence>MRGRLLQPQDEGYAASTAGHNTVLTHRPALVVAAACAEDVREAVLFAGRHGLTVAVQATGHGQAVSCDGALLISTAAMDGVSVDPAARTARIEAGARWEAVIAAAAEHGLAPPSGSSPRVGAIGYTLGGGIGPLGRAHGYAADNVRSFEAVTADGTARHVSADRDPDLFWALRGGKGNFGVVTSMVIDLFPVERVYGGGLFFPGEYAEPLLRSYRTWAKALPEEMSAAFALVRFPDAPAVPAEVRGHFAIHLRVAYLGAPERGAELLAPMREAGPLLLDTVAEMPFTEVGSINNDPTEPGPYYERSTVIGDLGPEPAGVLMELAGPHARCPLLVVELRPLDGALARRPRPGNAVGNRGGGFAVFTASVPVPDASTVAEYQDRLVGALAPYGTGGPFLSFQSAEEASQEQVRAAYEAADYRELSRLKRAYDPGNVFRHTHNIPPAL</sequence>
<evidence type="ECO:0000256" key="1">
    <source>
        <dbReference type="ARBA" id="ARBA00001974"/>
    </source>
</evidence>
<dbReference type="InterPro" id="IPR036318">
    <property type="entry name" value="FAD-bd_PCMH-like_sf"/>
</dbReference>
<feature type="domain" description="FAD-binding PCMH-type" evidence="6">
    <location>
        <begin position="24"/>
        <end position="192"/>
    </location>
</feature>
<evidence type="ECO:0000256" key="3">
    <source>
        <dbReference type="ARBA" id="ARBA00022630"/>
    </source>
</evidence>
<evidence type="ECO:0000256" key="4">
    <source>
        <dbReference type="ARBA" id="ARBA00022827"/>
    </source>
</evidence>
<gene>
    <name evidence="7" type="ORF">LP52_09200</name>
</gene>
<dbReference type="PROSITE" id="PS51387">
    <property type="entry name" value="FAD_PCMH"/>
    <property type="match status" value="1"/>
</dbReference>
<dbReference type="InterPro" id="IPR016169">
    <property type="entry name" value="FAD-bd_PCMH_sub2"/>
</dbReference>
<dbReference type="InterPro" id="IPR016166">
    <property type="entry name" value="FAD-bd_PCMH"/>
</dbReference>
<dbReference type="SUPFAM" id="SSF56176">
    <property type="entry name" value="FAD-binding/transporter-associated domain-like"/>
    <property type="match status" value="1"/>
</dbReference>
<dbReference type="InterPro" id="IPR050416">
    <property type="entry name" value="FAD-linked_Oxidoreductase"/>
</dbReference>
<dbReference type="InterPro" id="IPR016167">
    <property type="entry name" value="FAD-bd_PCMH_sub1"/>
</dbReference>
<reference evidence="8" key="1">
    <citation type="journal article" date="2015" name="Chem. Biol.">
        <title>Structure, bioactivity, and resistance mechanism of streptomonomicin, an unusual lasso Peptide from an understudied halophilic actinomycete.</title>
        <authorList>
            <person name="Metelev M."/>
            <person name="Tietz J.I."/>
            <person name="Melby J.O."/>
            <person name="Blair P.M."/>
            <person name="Zhu L."/>
            <person name="Livnat I."/>
            <person name="Severinov K."/>
            <person name="Mitchell D.A."/>
        </authorList>
    </citation>
    <scope>NUCLEOTIDE SEQUENCE [LARGE SCALE GENOMIC DNA]</scope>
    <source>
        <strain evidence="8">YIM 90003</strain>
    </source>
</reference>
<comment type="caution">
    <text evidence="7">The sequence shown here is derived from an EMBL/GenBank/DDBJ whole genome shotgun (WGS) entry which is preliminary data.</text>
</comment>
<evidence type="ECO:0000313" key="7">
    <source>
        <dbReference type="EMBL" id="KIH99141.1"/>
    </source>
</evidence>
<dbReference type="Pfam" id="PF08031">
    <property type="entry name" value="BBE"/>
    <property type="match status" value="1"/>
</dbReference>
<evidence type="ECO:0000256" key="2">
    <source>
        <dbReference type="ARBA" id="ARBA00005466"/>
    </source>
</evidence>
<proteinExistence type="inferred from homology"/>
<dbReference type="InterPro" id="IPR012951">
    <property type="entry name" value="BBE"/>
</dbReference>
<comment type="cofactor">
    <cofactor evidence="1">
        <name>FAD</name>
        <dbReference type="ChEBI" id="CHEBI:57692"/>
    </cofactor>
</comment>
<evidence type="ECO:0000256" key="5">
    <source>
        <dbReference type="ARBA" id="ARBA00023002"/>
    </source>
</evidence>
<keyword evidence="4" id="KW-0274">FAD</keyword>
<comment type="similarity">
    <text evidence="2">Belongs to the oxygen-dependent FAD-linked oxidoreductase family.</text>
</comment>
<protein>
    <recommendedName>
        <fullName evidence="6">FAD-binding PCMH-type domain-containing protein</fullName>
    </recommendedName>
</protein>
<dbReference type="AlphaFoldDB" id="A0A0C2JCJ0"/>
<evidence type="ECO:0000259" key="6">
    <source>
        <dbReference type="PROSITE" id="PS51387"/>
    </source>
</evidence>
<organism evidence="7 8">
    <name type="scientific">Streptomonospora alba</name>
    <dbReference type="NCBI Taxonomy" id="183763"/>
    <lineage>
        <taxon>Bacteria</taxon>
        <taxon>Bacillati</taxon>
        <taxon>Actinomycetota</taxon>
        <taxon>Actinomycetes</taxon>
        <taxon>Streptosporangiales</taxon>
        <taxon>Nocardiopsidaceae</taxon>
        <taxon>Streptomonospora</taxon>
    </lineage>
</organism>
<dbReference type="PROSITE" id="PS00862">
    <property type="entry name" value="OX2_COVAL_FAD"/>
    <property type="match status" value="1"/>
</dbReference>